<evidence type="ECO:0000313" key="3">
    <source>
        <dbReference type="EMBL" id="SPP93337.1"/>
    </source>
</evidence>
<evidence type="ECO:0000313" key="5">
    <source>
        <dbReference type="Proteomes" id="UP000669317"/>
    </source>
</evidence>
<evidence type="ECO:0000313" key="4">
    <source>
        <dbReference type="Proteomes" id="UP000246085"/>
    </source>
</evidence>
<organism evidence="3 4">
    <name type="scientific">Bradyrhizobium vignae</name>
    <dbReference type="NCBI Taxonomy" id="1549949"/>
    <lineage>
        <taxon>Bacteria</taxon>
        <taxon>Pseudomonadati</taxon>
        <taxon>Pseudomonadota</taxon>
        <taxon>Alphaproteobacteria</taxon>
        <taxon>Hyphomicrobiales</taxon>
        <taxon>Nitrobacteraceae</taxon>
        <taxon>Bradyrhizobium</taxon>
    </lineage>
</organism>
<feature type="chain" id="PRO_5015749954" description="DUF1311 domain-containing protein" evidence="1">
    <location>
        <begin position="27"/>
        <end position="378"/>
    </location>
</feature>
<feature type="signal peptide" evidence="1">
    <location>
        <begin position="1"/>
        <end position="26"/>
    </location>
</feature>
<sequence>MIKFTSQARFGRNAILSFGLVGIASAASQMCFAADPRCSAIYDKLGAEEKAAENRVARERAAIADLHPPRELEEMREKYMAGRLSPETYNAERRKWDQGLACINAEAELKYWRLGYDKEVAYKEAGCQREPITKHKVEAVNERTKWKSEACGKADLEYLAGMIKRLSEIKTDKAANEEPQTPVVKQADPSARNTEFCKMLRSVADNAPSAFKAITGQRVDKKFADKIAISEMVGVDTFSTPVALSLDFLGTSAKCTINIGNEHEPNLALRSAPNYDCTWDYDQTTRKELDQRADRMANMSRGCFQEISEGPSEPFRHSFTADARVVLYVTSYYGEKKPSHISLTVERDLPGAFGSCVKYSIDKDPRAKQLCLKRWERQ</sequence>
<gene>
    <name evidence="3" type="ORF">BRAD3257_2260</name>
    <name evidence="2" type="ORF">JWS04_11880</name>
</gene>
<evidence type="ECO:0000313" key="2">
    <source>
        <dbReference type="EMBL" id="MBP0111768.1"/>
    </source>
</evidence>
<proteinExistence type="predicted"/>
<name>A0A2U3PVZ0_9BRAD</name>
<evidence type="ECO:0008006" key="6">
    <source>
        <dbReference type="Google" id="ProtNLM"/>
    </source>
</evidence>
<dbReference type="EMBL" id="JAGIKT010000022">
    <property type="protein sequence ID" value="MBP0111768.1"/>
    <property type="molecule type" value="Genomic_DNA"/>
</dbReference>
<dbReference type="RefSeq" id="WP_145986999.1">
    <property type="nucleotide sequence ID" value="NZ_JAGIKT010000022.1"/>
</dbReference>
<evidence type="ECO:0000256" key="1">
    <source>
        <dbReference type="SAM" id="SignalP"/>
    </source>
</evidence>
<accession>A0A2U3PVZ0</accession>
<keyword evidence="1" id="KW-0732">Signal</keyword>
<protein>
    <recommendedName>
        <fullName evidence="6">DUF1311 domain-containing protein</fullName>
    </recommendedName>
</protein>
<dbReference type="Proteomes" id="UP000669317">
    <property type="component" value="Unassembled WGS sequence"/>
</dbReference>
<dbReference type="AlphaFoldDB" id="A0A2U3PVZ0"/>
<dbReference type="EMBL" id="LS398110">
    <property type="protein sequence ID" value="SPP93337.1"/>
    <property type="molecule type" value="Genomic_DNA"/>
</dbReference>
<dbReference type="KEGG" id="bvz:BRAD3257_2260"/>
<reference evidence="2 5" key="2">
    <citation type="submission" date="2021-03" db="EMBL/GenBank/DDBJ databases">
        <title>Genome Sequence of Bradyrhizobium vignae strain ISRA400.</title>
        <authorList>
            <person name="Tisa L.S."/>
            <person name="Svistoonoff S."/>
            <person name="Hocher V."/>
            <person name="Fall S."/>
            <person name="Zaiya A."/>
            <person name="Naing D."/>
            <person name="Niang N."/>
            <person name="Diouf A."/>
            <person name="Dasylva M.C."/>
            <person name="Toure O."/>
            <person name="Gueye M."/>
            <person name="Gully D."/>
            <person name="Tisseyre P."/>
            <person name="Simpson S."/>
            <person name="Morris K."/>
            <person name="Thomas W.K."/>
        </authorList>
    </citation>
    <scope>NUCLEOTIDE SEQUENCE [LARGE SCALE GENOMIC DNA]</scope>
    <source>
        <strain evidence="2 5">ISRA400</strain>
    </source>
</reference>
<keyword evidence="5" id="KW-1185">Reference proteome</keyword>
<dbReference type="Proteomes" id="UP000246085">
    <property type="component" value="Chromosome BRAD3257"/>
</dbReference>
<reference evidence="3 4" key="1">
    <citation type="submission" date="2018-03" db="EMBL/GenBank/DDBJ databases">
        <authorList>
            <person name="Gully D."/>
        </authorList>
    </citation>
    <scope>NUCLEOTIDE SEQUENCE [LARGE SCALE GENOMIC DNA]</scope>
    <source>
        <strain evidence="3">ORS3257</strain>
    </source>
</reference>